<feature type="signal peptide" evidence="1">
    <location>
        <begin position="1"/>
        <end position="19"/>
    </location>
</feature>
<evidence type="ECO:0000313" key="2">
    <source>
        <dbReference type="EMBL" id="MEJ8850467.1"/>
    </source>
</evidence>
<sequence>MNVLGKITVAALLSASAFAANADADADRAAFCARIGETATAVAKARDQGEPASVAKRVARQTLDGKTLSLGLAMVDAVYANDWSPAESGRQIRRVCLQKM</sequence>
<keyword evidence="1" id="KW-0732">Signal</keyword>
<dbReference type="RefSeq" id="WP_340345818.1">
    <property type="nucleotide sequence ID" value="NZ_JBBKZT010000015.1"/>
</dbReference>
<protein>
    <submittedName>
        <fullName evidence="2">Uncharacterized protein</fullName>
    </submittedName>
</protein>
<comment type="caution">
    <text evidence="2">The sequence shown here is derived from an EMBL/GenBank/DDBJ whole genome shotgun (WGS) entry which is preliminary data.</text>
</comment>
<gene>
    <name evidence="2" type="ORF">WKW82_27775</name>
</gene>
<proteinExistence type="predicted"/>
<organism evidence="2 3">
    <name type="scientific">Variovorax rhizosphaerae</name>
    <dbReference type="NCBI Taxonomy" id="1836200"/>
    <lineage>
        <taxon>Bacteria</taxon>
        <taxon>Pseudomonadati</taxon>
        <taxon>Pseudomonadota</taxon>
        <taxon>Betaproteobacteria</taxon>
        <taxon>Burkholderiales</taxon>
        <taxon>Comamonadaceae</taxon>
        <taxon>Variovorax</taxon>
    </lineage>
</organism>
<name>A0ABU8WSE3_9BURK</name>
<reference evidence="2 3" key="1">
    <citation type="submission" date="2024-03" db="EMBL/GenBank/DDBJ databases">
        <title>Novel species of the genus Variovorax.</title>
        <authorList>
            <person name="Liu Q."/>
            <person name="Xin Y.-H."/>
        </authorList>
    </citation>
    <scope>NUCLEOTIDE SEQUENCE [LARGE SCALE GENOMIC DNA]</scope>
    <source>
        <strain evidence="2 3">KACC 18900</strain>
    </source>
</reference>
<dbReference type="Proteomes" id="UP001385892">
    <property type="component" value="Unassembled WGS sequence"/>
</dbReference>
<evidence type="ECO:0000256" key="1">
    <source>
        <dbReference type="SAM" id="SignalP"/>
    </source>
</evidence>
<keyword evidence="3" id="KW-1185">Reference proteome</keyword>
<feature type="chain" id="PRO_5045689576" evidence="1">
    <location>
        <begin position="20"/>
        <end position="100"/>
    </location>
</feature>
<dbReference type="EMBL" id="JBBKZT010000015">
    <property type="protein sequence ID" value="MEJ8850467.1"/>
    <property type="molecule type" value="Genomic_DNA"/>
</dbReference>
<accession>A0ABU8WSE3</accession>
<evidence type="ECO:0000313" key="3">
    <source>
        <dbReference type="Proteomes" id="UP001385892"/>
    </source>
</evidence>